<gene>
    <name evidence="2" type="ORF">HIM_08582</name>
</gene>
<protein>
    <submittedName>
        <fullName evidence="2">Uncharacterized protein</fullName>
    </submittedName>
</protein>
<organism evidence="2 3">
    <name type="scientific">Hirsutella minnesotensis 3608</name>
    <dbReference type="NCBI Taxonomy" id="1043627"/>
    <lineage>
        <taxon>Eukaryota</taxon>
        <taxon>Fungi</taxon>
        <taxon>Dikarya</taxon>
        <taxon>Ascomycota</taxon>
        <taxon>Pezizomycotina</taxon>
        <taxon>Sordariomycetes</taxon>
        <taxon>Hypocreomycetidae</taxon>
        <taxon>Hypocreales</taxon>
        <taxon>Ophiocordycipitaceae</taxon>
        <taxon>Hirsutella</taxon>
    </lineage>
</organism>
<proteinExistence type="predicted"/>
<name>A0A0F7ZH49_9HYPO</name>
<evidence type="ECO:0000313" key="2">
    <source>
        <dbReference type="EMBL" id="KJZ72021.1"/>
    </source>
</evidence>
<reference evidence="2 3" key="1">
    <citation type="journal article" date="2014" name="Genome Biol. Evol.">
        <title>Comparative genomics and transcriptomics analyses reveal divergent lifestyle features of nematode endoparasitic fungus Hirsutella minnesotensis.</title>
        <authorList>
            <person name="Lai Y."/>
            <person name="Liu K."/>
            <person name="Zhang X."/>
            <person name="Zhang X."/>
            <person name="Li K."/>
            <person name="Wang N."/>
            <person name="Shu C."/>
            <person name="Wu Y."/>
            <person name="Wang C."/>
            <person name="Bushley K.E."/>
            <person name="Xiang M."/>
            <person name="Liu X."/>
        </authorList>
    </citation>
    <scope>NUCLEOTIDE SEQUENCE [LARGE SCALE GENOMIC DNA]</scope>
    <source>
        <strain evidence="2 3">3608</strain>
    </source>
</reference>
<sequence length="306" mass="33556">MLPPVDDSVLRDNPEFASLYSILSNALLNIDGSTKHDPAAKERAAVQEKLDERRLQTVKNDILAWAIETASPPEPKPHPGSLPARSQQHGRNAKVRESPDPLLDLLFILPPLLEAEAPLSEDSAALILDSPPLSDLHTLLPDLAAMVSSNLHSTVMGLARIAHPTTNPSYLHRHITSLPQDYTDLAGEVKAARQDLTAGRLRALAGLTELLRYHTHSLVHLVRSLEAKHGVIARSLELRAADVSLQAQRTETEAAHAARTVEREIYTPQTVAALRAYASQLRDGKLRISEHVHSLQAELEDYGVDE</sequence>
<keyword evidence="3" id="KW-1185">Reference proteome</keyword>
<feature type="region of interest" description="Disordered" evidence="1">
    <location>
        <begin position="70"/>
        <end position="96"/>
    </location>
</feature>
<dbReference type="AlphaFoldDB" id="A0A0F7ZH49"/>
<dbReference type="Proteomes" id="UP000054481">
    <property type="component" value="Unassembled WGS sequence"/>
</dbReference>
<dbReference type="OrthoDB" id="66964at2759"/>
<dbReference type="EMBL" id="KQ030554">
    <property type="protein sequence ID" value="KJZ72021.1"/>
    <property type="molecule type" value="Genomic_DNA"/>
</dbReference>
<accession>A0A0F7ZH49</accession>
<evidence type="ECO:0000313" key="3">
    <source>
        <dbReference type="Proteomes" id="UP000054481"/>
    </source>
</evidence>
<evidence type="ECO:0000256" key="1">
    <source>
        <dbReference type="SAM" id="MobiDB-lite"/>
    </source>
</evidence>